<evidence type="ECO:0000259" key="2">
    <source>
        <dbReference type="Pfam" id="PF20636"/>
    </source>
</evidence>
<evidence type="ECO:0000256" key="1">
    <source>
        <dbReference type="SAM" id="MobiDB-lite"/>
    </source>
</evidence>
<dbReference type="STRING" id="4097.A0A1S4C8U0"/>
<feature type="domain" description="Survival Motor Neuron Gemin2-binding" evidence="2">
    <location>
        <begin position="1"/>
        <end position="29"/>
    </location>
</feature>
<evidence type="ECO:0000313" key="3">
    <source>
        <dbReference type="Proteomes" id="UP000790787"/>
    </source>
</evidence>
<proteinExistence type="predicted"/>
<dbReference type="RefSeq" id="XP_016497555.1">
    <property type="nucleotide sequence ID" value="XM_016642069.2"/>
</dbReference>
<dbReference type="InterPro" id="IPR049481">
    <property type="entry name" value="SMN_G2-BD"/>
</dbReference>
<dbReference type="OrthoDB" id="197400at2759"/>
<accession>A0A1S4C8U0</accession>
<feature type="region of interest" description="Disordered" evidence="1">
    <location>
        <begin position="79"/>
        <end position="98"/>
    </location>
</feature>
<keyword evidence="3" id="KW-1185">Reference proteome</keyword>
<dbReference type="CDD" id="cd22851">
    <property type="entry name" value="SMN_N"/>
    <property type="match status" value="1"/>
</dbReference>
<dbReference type="Proteomes" id="UP000790787">
    <property type="component" value="Chromosome 1"/>
</dbReference>
<gene>
    <name evidence="4" type="primary">LOC107816361</name>
</gene>
<dbReference type="InterPro" id="IPR040424">
    <property type="entry name" value="Smn1"/>
</dbReference>
<dbReference type="KEGG" id="nta:107816361"/>
<name>A0A1S4C8U0_TOBAC</name>
<dbReference type="OMA" id="KYKIMHS"/>
<dbReference type="GeneID" id="107816361"/>
<evidence type="ECO:0000313" key="4">
    <source>
        <dbReference type="RefSeq" id="XP_016497555.1"/>
    </source>
</evidence>
<protein>
    <submittedName>
        <fullName evidence="4">Uncharacterized protein LOC107816361 isoform X1</fullName>
    </submittedName>
</protein>
<dbReference type="Pfam" id="PF20636">
    <property type="entry name" value="SMN_G2-BD"/>
    <property type="match status" value="1"/>
</dbReference>
<dbReference type="RefSeq" id="XP_016497555.1">
    <property type="nucleotide sequence ID" value="XM_016642069.1"/>
</dbReference>
<organism evidence="3 4">
    <name type="scientific">Nicotiana tabacum</name>
    <name type="common">Common tobacco</name>
    <dbReference type="NCBI Taxonomy" id="4097"/>
    <lineage>
        <taxon>Eukaryota</taxon>
        <taxon>Viridiplantae</taxon>
        <taxon>Streptophyta</taxon>
        <taxon>Embryophyta</taxon>
        <taxon>Tracheophyta</taxon>
        <taxon>Spermatophyta</taxon>
        <taxon>Magnoliopsida</taxon>
        <taxon>eudicotyledons</taxon>
        <taxon>Gunneridae</taxon>
        <taxon>Pentapetalae</taxon>
        <taxon>asterids</taxon>
        <taxon>lamiids</taxon>
        <taxon>Solanales</taxon>
        <taxon>Solanaceae</taxon>
        <taxon>Nicotianoideae</taxon>
        <taxon>Nicotianeae</taxon>
        <taxon>Nicotiana</taxon>
    </lineage>
</organism>
<sequence length="298" mass="32272">MGKGEDLWDDSALINAFNDAVSKYKIMHSKGAKHSSNEENLAALDGGSNELKSNGEGDDNSKVAPDTTIEMGDASYLPSVKENSSSEAVPPESQVNAQNTQDKAIESICSQSVEDYNQLLNTYYKLEDQRQKILQQLNQFGMWSYRNSASTSQEHQAYAAQSSHPTESSFYCPHGCQSWVSPCTASPCCLGGNQDDKPCDASVQGVQQNNSSLQNSNLVNIAKEAAEKVLSSLKQASNTASLDSFANEGKQIEMNPVTAEKAAGLEADLTEVLNAWYSAGLYTGKYLSEQSYSKKSRG</sequence>
<dbReference type="PANTHER" id="PTHR39267:SF1">
    <property type="entry name" value="SURVIVAL MOTOR NEURON PROTEIN"/>
    <property type="match status" value="1"/>
</dbReference>
<feature type="region of interest" description="Disordered" evidence="1">
    <location>
        <begin position="29"/>
        <end position="73"/>
    </location>
</feature>
<reference evidence="4" key="2">
    <citation type="submission" date="2025-08" db="UniProtKB">
        <authorList>
            <consortium name="RefSeq"/>
        </authorList>
    </citation>
    <scope>IDENTIFICATION</scope>
    <source>
        <tissue evidence="4">Leaf</tissue>
    </source>
</reference>
<feature type="compositionally biased region" description="Polar residues" evidence="1">
    <location>
        <begin position="81"/>
        <end position="98"/>
    </location>
</feature>
<reference evidence="3" key="1">
    <citation type="journal article" date="2014" name="Nat. Commun.">
        <title>The tobacco genome sequence and its comparison with those of tomato and potato.</title>
        <authorList>
            <person name="Sierro N."/>
            <person name="Battey J.N."/>
            <person name="Ouadi S."/>
            <person name="Bakaher N."/>
            <person name="Bovet L."/>
            <person name="Willig A."/>
            <person name="Goepfert S."/>
            <person name="Peitsch M.C."/>
            <person name="Ivanov N.V."/>
        </authorList>
    </citation>
    <scope>NUCLEOTIDE SEQUENCE [LARGE SCALE GENOMIC DNA]</scope>
</reference>
<dbReference type="PaxDb" id="4097-A0A1S4C8U0"/>
<dbReference type="AlphaFoldDB" id="A0A1S4C8U0"/>
<dbReference type="PANTHER" id="PTHR39267">
    <property type="entry name" value="SURVIVAL MOTOR NEURON-LIKE PROTEIN 1"/>
    <property type="match status" value="1"/>
</dbReference>